<dbReference type="GO" id="GO:0008474">
    <property type="term" value="F:palmitoyl-(protein) hydrolase activity"/>
    <property type="evidence" value="ECO:0007669"/>
    <property type="project" value="UniProtKB-EC"/>
</dbReference>
<comment type="function">
    <text evidence="9">Acts as an acyl-protein thioesterase that hydrolyzes fatty acids from acylated residues in proteins. Regulates the mitochondrial S-depalmitoylation of the nucleophilic active site residue of peroxiredoxin-5/PRDX5, a key antioxidant protein, therefore modulating mitochondrial antioxidant ability. Also catalyzes the deglucuronidation of mycophenolic acid acyl-glucuronide, an active metabolite of the immunosuppressant drug mycophenolate.</text>
</comment>
<dbReference type="Pfam" id="PF12697">
    <property type="entry name" value="Abhydrolase_6"/>
    <property type="match status" value="1"/>
</dbReference>
<dbReference type="KEGG" id="blag:BLTE_27990"/>
<dbReference type="EC" id="3.1.2.22" evidence="1"/>
<evidence type="ECO:0000256" key="10">
    <source>
        <dbReference type="ARBA" id="ARBA00047409"/>
    </source>
</evidence>
<keyword evidence="14" id="KW-1185">Reference proteome</keyword>
<dbReference type="OrthoDB" id="9813296at2"/>
<comment type="catalytic activity">
    <reaction evidence="10">
        <text>S-hexadecanoyl-L-cysteinyl-[protein] + H2O = L-cysteinyl-[protein] + hexadecanoate + H(+)</text>
        <dbReference type="Rhea" id="RHEA:19233"/>
        <dbReference type="Rhea" id="RHEA-COMP:10131"/>
        <dbReference type="Rhea" id="RHEA-COMP:11032"/>
        <dbReference type="ChEBI" id="CHEBI:7896"/>
        <dbReference type="ChEBI" id="CHEBI:15377"/>
        <dbReference type="ChEBI" id="CHEBI:15378"/>
        <dbReference type="ChEBI" id="CHEBI:29950"/>
        <dbReference type="ChEBI" id="CHEBI:74151"/>
        <dbReference type="EC" id="3.1.2.22"/>
    </reaction>
    <physiologicalReaction direction="left-to-right" evidence="10">
        <dbReference type="Rhea" id="RHEA:19234"/>
    </physiologicalReaction>
</comment>
<dbReference type="PANTHER" id="PTHR16138">
    <property type="entry name" value="MYCOPHENOLIC ACID ACYL-GLUCURONIDE ESTERASE, MITOCHONDRIAL"/>
    <property type="match status" value="1"/>
</dbReference>
<evidence type="ECO:0000256" key="7">
    <source>
        <dbReference type="ARBA" id="ARBA00042645"/>
    </source>
</evidence>
<dbReference type="SUPFAM" id="SSF53474">
    <property type="entry name" value="alpha/beta-Hydrolases"/>
    <property type="match status" value="1"/>
</dbReference>
<evidence type="ECO:0000256" key="6">
    <source>
        <dbReference type="ARBA" id="ARBA00041520"/>
    </source>
</evidence>
<accession>A0A348G3I1</accession>
<gene>
    <name evidence="13" type="ORF">BLTE_27990</name>
</gene>
<evidence type="ECO:0000256" key="2">
    <source>
        <dbReference type="ARBA" id="ARBA00022801"/>
    </source>
</evidence>
<keyword evidence="2 13" id="KW-0378">Hydrolase</keyword>
<dbReference type="Gene3D" id="3.40.50.1820">
    <property type="entry name" value="alpha/beta hydrolase"/>
    <property type="match status" value="1"/>
</dbReference>
<dbReference type="EC" id="3.1.1.93" evidence="4"/>
<evidence type="ECO:0000256" key="8">
    <source>
        <dbReference type="ARBA" id="ARBA00042704"/>
    </source>
</evidence>
<evidence type="ECO:0000256" key="9">
    <source>
        <dbReference type="ARBA" id="ARBA00046047"/>
    </source>
</evidence>
<evidence type="ECO:0000259" key="12">
    <source>
        <dbReference type="Pfam" id="PF12697"/>
    </source>
</evidence>
<dbReference type="Proteomes" id="UP000266934">
    <property type="component" value="Chromosome"/>
</dbReference>
<evidence type="ECO:0000256" key="1">
    <source>
        <dbReference type="ARBA" id="ARBA00012423"/>
    </source>
</evidence>
<name>A0A348G3I1_9HYPH</name>
<dbReference type="GO" id="GO:0102390">
    <property type="term" value="F:mycophenolic acid acyl-glucuronide esterase activity"/>
    <property type="evidence" value="ECO:0007669"/>
    <property type="project" value="UniProtKB-EC"/>
</dbReference>
<organism evidence="13 14">
    <name type="scientific">Blastochloris tepida</name>
    <dbReference type="NCBI Taxonomy" id="2233851"/>
    <lineage>
        <taxon>Bacteria</taxon>
        <taxon>Pseudomonadati</taxon>
        <taxon>Pseudomonadota</taxon>
        <taxon>Alphaproteobacteria</taxon>
        <taxon>Hyphomicrobiales</taxon>
        <taxon>Blastochloridaceae</taxon>
        <taxon>Blastochloris</taxon>
    </lineage>
</organism>
<comment type="catalytic activity">
    <reaction evidence="11">
        <text>mycophenolic acid O-acyl-beta-D-glucuronide + H2O = mycophenolate + D-glucuronate + H(+)</text>
        <dbReference type="Rhea" id="RHEA:34179"/>
        <dbReference type="ChEBI" id="CHEBI:15377"/>
        <dbReference type="ChEBI" id="CHEBI:15378"/>
        <dbReference type="ChEBI" id="CHEBI:58720"/>
        <dbReference type="ChEBI" id="CHEBI:62932"/>
        <dbReference type="ChEBI" id="CHEBI:66982"/>
        <dbReference type="EC" id="3.1.1.93"/>
    </reaction>
    <physiologicalReaction direction="left-to-right" evidence="11">
        <dbReference type="Rhea" id="RHEA:34180"/>
    </physiologicalReaction>
</comment>
<dbReference type="InterPro" id="IPR029058">
    <property type="entry name" value="AB_hydrolase_fold"/>
</dbReference>
<dbReference type="PANTHER" id="PTHR16138:SF7">
    <property type="entry name" value="PALMITOYL-PROTEIN THIOESTERASE ABHD10, MITOCHONDRIAL"/>
    <property type="match status" value="1"/>
</dbReference>
<feature type="domain" description="AB hydrolase-1" evidence="12">
    <location>
        <begin position="48"/>
        <end position="243"/>
    </location>
</feature>
<evidence type="ECO:0000256" key="4">
    <source>
        <dbReference type="ARBA" id="ARBA00039132"/>
    </source>
</evidence>
<dbReference type="AlphaFoldDB" id="A0A348G3I1"/>
<evidence type="ECO:0000256" key="11">
    <source>
        <dbReference type="ARBA" id="ARBA00047972"/>
    </source>
</evidence>
<protein>
    <recommendedName>
        <fullName evidence="5">Palmitoyl-protein thioesterase ABHD10, mitochondrial</fullName>
        <ecNumber evidence="4">3.1.1.93</ecNumber>
        <ecNumber evidence="1">3.1.2.22</ecNumber>
    </recommendedName>
    <alternativeName>
        <fullName evidence="7">Acyl-protein thioesterase ABHD10</fullName>
    </alternativeName>
    <alternativeName>
        <fullName evidence="8">Alpha/beta hydrolase domain-containing protein 10</fullName>
    </alternativeName>
    <alternativeName>
        <fullName evidence="6">Mycophenolic acid acyl-glucuronide esterase, mitochondrial</fullName>
    </alternativeName>
</protein>
<dbReference type="InterPro" id="IPR000073">
    <property type="entry name" value="AB_hydrolase_1"/>
</dbReference>
<dbReference type="EMBL" id="AP018907">
    <property type="protein sequence ID" value="BBF94114.1"/>
    <property type="molecule type" value="Genomic_DNA"/>
</dbReference>
<evidence type="ECO:0000256" key="5">
    <source>
        <dbReference type="ARBA" id="ARBA00039314"/>
    </source>
</evidence>
<sequence length="256" mass="27340">MDGEHLQLLAVGSGAAARTIAVRSLPGRGPAVLWCGGFMSEMAGTKASHLAGWAAGAGRAYVRFDYSGHGESEGRFEDGTISRWAEEARAVFDACCPGETVVVGSSMGGWIALLLARALLATPGRLKGLVLIAPAADFTEALMWPRLPPEGQRAVLETGVWQAPTDYGEKPYTITRGLIEDGRANLILGDVVRTGCPVRILQGMADPDVPWQHTMRLVERLAQDDATLTLIKDGDHRLSRPEDLELIVRAIGDVSG</sequence>
<reference evidence="13 14" key="1">
    <citation type="submission" date="2018-08" db="EMBL/GenBank/DDBJ databases">
        <title>Complete genome sequencing of Blastochloris tepida GI.</title>
        <authorList>
            <person name="Tsukatani Y."/>
            <person name="Mori H."/>
        </authorList>
    </citation>
    <scope>NUCLEOTIDE SEQUENCE [LARGE SCALE GENOMIC DNA]</scope>
    <source>
        <strain evidence="13 14">GI</strain>
    </source>
</reference>
<keyword evidence="3" id="KW-0809">Transit peptide</keyword>
<proteinExistence type="predicted"/>
<evidence type="ECO:0000313" key="13">
    <source>
        <dbReference type="EMBL" id="BBF94114.1"/>
    </source>
</evidence>
<evidence type="ECO:0000313" key="14">
    <source>
        <dbReference type="Proteomes" id="UP000266934"/>
    </source>
</evidence>
<dbReference type="RefSeq" id="WP_126401256.1">
    <property type="nucleotide sequence ID" value="NZ_AP018907.1"/>
</dbReference>
<dbReference type="InterPro" id="IPR052382">
    <property type="entry name" value="ABHD10_acyl-thioesterase"/>
</dbReference>
<evidence type="ECO:0000256" key="3">
    <source>
        <dbReference type="ARBA" id="ARBA00022946"/>
    </source>
</evidence>